<gene>
    <name evidence="2" type="ORF">HZA61_14075</name>
</gene>
<sequence>MALAPRCLGEGDSAEFTLALALTGAAHPPGYPLYTLAGSVFVHALRGAGLGWAHAANLWSACGAAAAIFALVTLADRLLPPTGRLRGGARACVIALALLPLAAHPTFLRAATQAEVYSWEVAWTAALAVTALGFLRHLDADAPPLETRSLLRAALAWGALAGVALAHRPTMLAFAGSFTVTLASSAARRGVLRPALLAAAFGAALLPASANLWFAYRALHPAAFQWPLLEPGVNGLLQHTAGAIYRSYLGARVGGGSGLALVGTLLPLFALGAAALAWMIPSIARRGDRPALACLLALAGAAVAQGAFVAVYAVSDFDFFLLPALVPVTMAFALALARMLERSEAPLTPAALALTTSLCVAAVPVVQESARLAQVAAADASVREAFDALPFERGVVVWNSDSHTRLVALQLLEGRKRGVVVLNGGVLTWPAARRDAAKRLGFDPLEGLELRTDEDLARIAPHLAERPGLAVADFGLWWSARAAGN</sequence>
<protein>
    <submittedName>
        <fullName evidence="2">DUF2723 domain-containing protein</fullName>
    </submittedName>
</protein>
<feature type="transmembrane region" description="Helical" evidence="1">
    <location>
        <begin position="292"/>
        <end position="314"/>
    </location>
</feature>
<feature type="transmembrane region" description="Helical" evidence="1">
    <location>
        <begin position="320"/>
        <end position="340"/>
    </location>
</feature>
<keyword evidence="1" id="KW-1133">Transmembrane helix</keyword>
<evidence type="ECO:0000313" key="2">
    <source>
        <dbReference type="EMBL" id="MBI5170612.1"/>
    </source>
</evidence>
<dbReference type="Proteomes" id="UP000696931">
    <property type="component" value="Unassembled WGS sequence"/>
</dbReference>
<organism evidence="2 3">
    <name type="scientific">Eiseniibacteriota bacterium</name>
    <dbReference type="NCBI Taxonomy" id="2212470"/>
    <lineage>
        <taxon>Bacteria</taxon>
        <taxon>Candidatus Eiseniibacteriota</taxon>
    </lineage>
</organism>
<accession>A0A933SDK4</accession>
<feature type="transmembrane region" description="Helical" evidence="1">
    <location>
        <begin position="195"/>
        <end position="216"/>
    </location>
</feature>
<dbReference type="Pfam" id="PF11028">
    <property type="entry name" value="TMEM260-like"/>
    <property type="match status" value="1"/>
</dbReference>
<name>A0A933SDK4_UNCEI</name>
<feature type="transmembrane region" description="Helical" evidence="1">
    <location>
        <begin position="58"/>
        <end position="79"/>
    </location>
</feature>
<feature type="transmembrane region" description="Helical" evidence="1">
    <location>
        <begin position="91"/>
        <end position="111"/>
    </location>
</feature>
<keyword evidence="1" id="KW-0812">Transmembrane</keyword>
<dbReference type="InterPro" id="IPR021280">
    <property type="entry name" value="TMEM260-like"/>
</dbReference>
<evidence type="ECO:0000256" key="1">
    <source>
        <dbReference type="SAM" id="Phobius"/>
    </source>
</evidence>
<feature type="transmembrane region" description="Helical" evidence="1">
    <location>
        <begin position="117"/>
        <end position="138"/>
    </location>
</feature>
<dbReference type="AlphaFoldDB" id="A0A933SDK4"/>
<reference evidence="2" key="1">
    <citation type="submission" date="2020-07" db="EMBL/GenBank/DDBJ databases">
        <title>Huge and variable diversity of episymbiotic CPR bacteria and DPANN archaea in groundwater ecosystems.</title>
        <authorList>
            <person name="He C.Y."/>
            <person name="Keren R."/>
            <person name="Whittaker M."/>
            <person name="Farag I.F."/>
            <person name="Doudna J."/>
            <person name="Cate J.H.D."/>
            <person name="Banfield J.F."/>
        </authorList>
    </citation>
    <scope>NUCLEOTIDE SEQUENCE</scope>
    <source>
        <strain evidence="2">NC_groundwater_1813_Pr3_B-0.1um_71_17</strain>
    </source>
</reference>
<feature type="transmembrane region" description="Helical" evidence="1">
    <location>
        <begin position="258"/>
        <end position="280"/>
    </location>
</feature>
<feature type="transmembrane region" description="Helical" evidence="1">
    <location>
        <begin position="150"/>
        <end position="166"/>
    </location>
</feature>
<comment type="caution">
    <text evidence="2">The sequence shown here is derived from an EMBL/GenBank/DDBJ whole genome shotgun (WGS) entry which is preliminary data.</text>
</comment>
<proteinExistence type="predicted"/>
<keyword evidence="1" id="KW-0472">Membrane</keyword>
<dbReference type="EMBL" id="JACRIW010000100">
    <property type="protein sequence ID" value="MBI5170612.1"/>
    <property type="molecule type" value="Genomic_DNA"/>
</dbReference>
<evidence type="ECO:0000313" key="3">
    <source>
        <dbReference type="Proteomes" id="UP000696931"/>
    </source>
</evidence>